<evidence type="ECO:0000313" key="1">
    <source>
        <dbReference type="EMBL" id="KRM18449.1"/>
    </source>
</evidence>
<name>A0A0R1WL91_9LACO</name>
<dbReference type="EMBL" id="AZFV01000002">
    <property type="protein sequence ID" value="KRM18449.1"/>
    <property type="molecule type" value="Genomic_DNA"/>
</dbReference>
<comment type="caution">
    <text evidence="1">The sequence shown here is derived from an EMBL/GenBank/DDBJ whole genome shotgun (WGS) entry which is preliminary data.</text>
</comment>
<gene>
    <name evidence="1" type="ORF">FD31_GL000996</name>
</gene>
<dbReference type="PATRIC" id="fig|1423774.3.peg.1038"/>
<dbReference type="STRING" id="1423774.FD31_GL000996"/>
<proteinExistence type="predicted"/>
<organism evidence="1 2">
    <name type="scientific">Companilactobacillus nantensis DSM 16982</name>
    <dbReference type="NCBI Taxonomy" id="1423774"/>
    <lineage>
        <taxon>Bacteria</taxon>
        <taxon>Bacillati</taxon>
        <taxon>Bacillota</taxon>
        <taxon>Bacilli</taxon>
        <taxon>Lactobacillales</taxon>
        <taxon>Lactobacillaceae</taxon>
        <taxon>Companilactobacillus</taxon>
    </lineage>
</organism>
<dbReference type="AlphaFoldDB" id="A0A0R1WL91"/>
<sequence>MLTDITGNYENELYVGKYSDSDDGYGLFSVEYVEKDEDKYLFLTEEEFNKALNQFKIFKPSHFTIYGDDEFE</sequence>
<accession>A0A0R1WL91</accession>
<reference evidence="1 2" key="1">
    <citation type="journal article" date="2015" name="Genome Announc.">
        <title>Expanding the biotechnology potential of lactobacilli through comparative genomics of 213 strains and associated genera.</title>
        <authorList>
            <person name="Sun Z."/>
            <person name="Harris H.M."/>
            <person name="McCann A."/>
            <person name="Guo C."/>
            <person name="Argimon S."/>
            <person name="Zhang W."/>
            <person name="Yang X."/>
            <person name="Jeffery I.B."/>
            <person name="Cooney J.C."/>
            <person name="Kagawa T.F."/>
            <person name="Liu W."/>
            <person name="Song Y."/>
            <person name="Salvetti E."/>
            <person name="Wrobel A."/>
            <person name="Rasinkangas P."/>
            <person name="Parkhill J."/>
            <person name="Rea M.C."/>
            <person name="O'Sullivan O."/>
            <person name="Ritari J."/>
            <person name="Douillard F.P."/>
            <person name="Paul Ross R."/>
            <person name="Yang R."/>
            <person name="Briner A.E."/>
            <person name="Felis G.E."/>
            <person name="de Vos W.M."/>
            <person name="Barrangou R."/>
            <person name="Klaenhammer T.R."/>
            <person name="Caufield P.W."/>
            <person name="Cui Y."/>
            <person name="Zhang H."/>
            <person name="O'Toole P.W."/>
        </authorList>
    </citation>
    <scope>NUCLEOTIDE SEQUENCE [LARGE SCALE GENOMIC DNA]</scope>
    <source>
        <strain evidence="1 2">DSM 16982</strain>
    </source>
</reference>
<protein>
    <submittedName>
        <fullName evidence="1">Uncharacterized protein</fullName>
    </submittedName>
</protein>
<keyword evidence="2" id="KW-1185">Reference proteome</keyword>
<dbReference type="Proteomes" id="UP000051302">
    <property type="component" value="Unassembled WGS sequence"/>
</dbReference>
<evidence type="ECO:0000313" key="2">
    <source>
        <dbReference type="Proteomes" id="UP000051302"/>
    </source>
</evidence>